<evidence type="ECO:0000313" key="7">
    <source>
        <dbReference type="EMBL" id="RST95669.1"/>
    </source>
</evidence>
<protein>
    <recommendedName>
        <fullName evidence="6">GtrA/DPMS transmembrane domain-containing protein</fullName>
    </recommendedName>
</protein>
<keyword evidence="2 5" id="KW-0812">Transmembrane</keyword>
<dbReference type="AlphaFoldDB" id="A0A429ZPV8"/>
<dbReference type="OrthoDB" id="2199627at2"/>
<sequence length="183" mass="21446">MIEYIFGGDRVIKRRELLWYSVFGTTATFIYFFIRFMSKNWTDNVLITVMLAQSVAIVFSFFANKFFVFKNTGLGFARSLKQFIEFIAGRFFVIMLDLGIAYFFVERYSRVMISLLHLQRINYQQLLFRHPLIGPYMGNAYLLNEFIFTVLSQVLATIINYVVSKRIVFNAKKSYEGELVSSS</sequence>
<keyword evidence="3 5" id="KW-1133">Transmembrane helix</keyword>
<gene>
    <name evidence="7" type="ORF">CBF36_03020</name>
</gene>
<keyword evidence="8" id="KW-1185">Reference proteome</keyword>
<comment type="caution">
    <text evidence="7">The sequence shown here is derived from an EMBL/GenBank/DDBJ whole genome shotgun (WGS) entry which is preliminary data.</text>
</comment>
<proteinExistence type="predicted"/>
<evidence type="ECO:0000256" key="5">
    <source>
        <dbReference type="SAM" id="Phobius"/>
    </source>
</evidence>
<feature type="transmembrane region" description="Helical" evidence="5">
    <location>
        <begin position="141"/>
        <end position="163"/>
    </location>
</feature>
<dbReference type="GO" id="GO:0000271">
    <property type="term" value="P:polysaccharide biosynthetic process"/>
    <property type="evidence" value="ECO:0007669"/>
    <property type="project" value="InterPro"/>
</dbReference>
<keyword evidence="4 5" id="KW-0472">Membrane</keyword>
<evidence type="ECO:0000256" key="2">
    <source>
        <dbReference type="ARBA" id="ARBA00022692"/>
    </source>
</evidence>
<evidence type="ECO:0000256" key="3">
    <source>
        <dbReference type="ARBA" id="ARBA00022989"/>
    </source>
</evidence>
<evidence type="ECO:0000259" key="6">
    <source>
        <dbReference type="Pfam" id="PF04138"/>
    </source>
</evidence>
<dbReference type="InterPro" id="IPR007267">
    <property type="entry name" value="GtrA_DPMS_TM"/>
</dbReference>
<comment type="subcellular location">
    <subcellularLocation>
        <location evidence="1">Membrane</location>
        <topology evidence="1">Multi-pass membrane protein</topology>
    </subcellularLocation>
</comment>
<evidence type="ECO:0000313" key="8">
    <source>
        <dbReference type="Proteomes" id="UP000288490"/>
    </source>
</evidence>
<dbReference type="Proteomes" id="UP000288490">
    <property type="component" value="Unassembled WGS sequence"/>
</dbReference>
<name>A0A429ZPV8_9ENTE</name>
<dbReference type="EMBL" id="NGJT01000003">
    <property type="protein sequence ID" value="RST95669.1"/>
    <property type="molecule type" value="Genomic_DNA"/>
</dbReference>
<dbReference type="Pfam" id="PF04138">
    <property type="entry name" value="GtrA_DPMS_TM"/>
    <property type="match status" value="1"/>
</dbReference>
<feature type="transmembrane region" description="Helical" evidence="5">
    <location>
        <begin position="44"/>
        <end position="63"/>
    </location>
</feature>
<feature type="transmembrane region" description="Helical" evidence="5">
    <location>
        <begin position="83"/>
        <end position="105"/>
    </location>
</feature>
<dbReference type="GO" id="GO:0016020">
    <property type="term" value="C:membrane"/>
    <property type="evidence" value="ECO:0007669"/>
    <property type="project" value="UniProtKB-SubCell"/>
</dbReference>
<evidence type="ECO:0000256" key="1">
    <source>
        <dbReference type="ARBA" id="ARBA00004141"/>
    </source>
</evidence>
<organism evidence="7 8">
    <name type="scientific">Vagococcus bubulae</name>
    <dbReference type="NCBI Taxonomy" id="1977868"/>
    <lineage>
        <taxon>Bacteria</taxon>
        <taxon>Bacillati</taxon>
        <taxon>Bacillota</taxon>
        <taxon>Bacilli</taxon>
        <taxon>Lactobacillales</taxon>
        <taxon>Enterococcaceae</taxon>
        <taxon>Vagococcus</taxon>
    </lineage>
</organism>
<accession>A0A429ZPV8</accession>
<reference evidence="7 8" key="1">
    <citation type="submission" date="2017-05" db="EMBL/GenBank/DDBJ databases">
        <title>Vagococcus spp. assemblies.</title>
        <authorList>
            <person name="Gulvik C.A."/>
        </authorList>
    </citation>
    <scope>NUCLEOTIDE SEQUENCE [LARGE SCALE GENOMIC DNA]</scope>
    <source>
        <strain evidence="7 8">SS1994</strain>
    </source>
</reference>
<evidence type="ECO:0000256" key="4">
    <source>
        <dbReference type="ARBA" id="ARBA00023136"/>
    </source>
</evidence>
<feature type="transmembrane region" description="Helical" evidence="5">
    <location>
        <begin position="17"/>
        <end position="38"/>
    </location>
</feature>
<feature type="domain" description="GtrA/DPMS transmembrane" evidence="6">
    <location>
        <begin position="20"/>
        <end position="169"/>
    </location>
</feature>